<sequence length="731" mass="79813">MPYLYDGPKQRPISFPYSQQPQFQTPTDNFNPRAVTQASYARLSQQSLPPQPKKEGPLIDFNQHPDSYAVYSGPRPEFKALPPKTKEAVVGVRWAQFGLRLVQMIVALGLLVGTICMKGTDGAETYLLRIPVSRAQLVLRCYCRTDAKSSQQALDSLITLYAVYHLLRAAKGRTPASSVSYHIFALIMDTALVPLYVYIVLLLNNSRQLPVPQYGASGYILAGNWRLTSVFNSQRGTDLLLLVTFIGAAVIAGLHLLSCGLDLYLIIVFRKISALPPDMNPLENNLTGRDRSVMKHKYKNSEMTVNSTTSLGNDNTSKHMSASMLSVNNQSRLSVNTDPGAQQLPFGHSRNGSKASLAFSPHNPESARISRHQFEGQQDSNRSAATSPRRSRYEVRPDGKLEVRSRGGSQSPSKSNRSSVVVEAMNVSTGDLAMREKDLPTIPADEIGRALSPDLPHTNTAIRRKEVEGEQSGRLLNDNWYVLDAEDDDDLSRGPTSAPPTSRFAARLGEHAYAPVQHERHDSFQPRSSHASPQQARPGNDDPTLYGYAPEMLPQPLGMHPPTPPDAATGFSDDVEEQHYGEGVDRNPTNASNITAGSSVYSESAPSLRSSTGTPKGRYYGSLAAATRGVRETGETSPKRNSPFGVAGTNAYGGYGLPPSPSRTPSPDKQYGQSRVISRTGADIADESVLYLHPKENNSKYSMRSRREVSGKVAEEGRGAGSDGRGSWGRR</sequence>
<evidence type="ECO:0000256" key="2">
    <source>
        <dbReference type="SAM" id="Phobius"/>
    </source>
</evidence>
<feature type="compositionally biased region" description="Gly residues" evidence="1">
    <location>
        <begin position="719"/>
        <end position="731"/>
    </location>
</feature>
<feature type="compositionally biased region" description="Polar residues" evidence="1">
    <location>
        <begin position="587"/>
        <end position="614"/>
    </location>
</feature>
<keyword evidence="2" id="KW-0472">Membrane</keyword>
<evidence type="ECO:0000313" key="4">
    <source>
        <dbReference type="Proteomes" id="UP000310066"/>
    </source>
</evidence>
<name>A0A4U0VFQ5_9PEZI</name>
<protein>
    <submittedName>
        <fullName evidence="3">Uncharacterized protein</fullName>
    </submittedName>
</protein>
<feature type="compositionally biased region" description="Polar residues" evidence="1">
    <location>
        <begin position="16"/>
        <end position="31"/>
    </location>
</feature>
<evidence type="ECO:0000313" key="3">
    <source>
        <dbReference type="EMBL" id="TKA47753.1"/>
    </source>
</evidence>
<feature type="compositionally biased region" description="Polar residues" evidence="1">
    <location>
        <begin position="407"/>
        <end position="419"/>
    </location>
</feature>
<feature type="region of interest" description="Disordered" evidence="1">
    <location>
        <begin position="332"/>
        <end position="421"/>
    </location>
</feature>
<keyword evidence="2" id="KW-0812">Transmembrane</keyword>
<feature type="transmembrane region" description="Helical" evidence="2">
    <location>
        <begin position="181"/>
        <end position="203"/>
    </location>
</feature>
<feature type="compositionally biased region" description="Polar residues" evidence="1">
    <location>
        <begin position="301"/>
        <end position="320"/>
    </location>
</feature>
<gene>
    <name evidence="3" type="ORF">B0A54_02127</name>
</gene>
<feature type="compositionally biased region" description="Basic and acidic residues" evidence="1">
    <location>
        <begin position="629"/>
        <end position="638"/>
    </location>
</feature>
<dbReference type="Proteomes" id="UP000310066">
    <property type="component" value="Unassembled WGS sequence"/>
</dbReference>
<dbReference type="EMBL" id="NAJP01000005">
    <property type="protein sequence ID" value="TKA47753.1"/>
    <property type="molecule type" value="Genomic_DNA"/>
</dbReference>
<comment type="caution">
    <text evidence="3">The sequence shown here is derived from an EMBL/GenBank/DDBJ whole genome shotgun (WGS) entry which is preliminary data.</text>
</comment>
<feature type="compositionally biased region" description="Polar residues" evidence="1">
    <location>
        <begin position="375"/>
        <end position="388"/>
    </location>
</feature>
<keyword evidence="2" id="KW-1133">Transmembrane helix</keyword>
<feature type="region of interest" description="Disordered" evidence="1">
    <location>
        <begin position="1"/>
        <end position="31"/>
    </location>
</feature>
<dbReference type="AlphaFoldDB" id="A0A4U0VFQ5"/>
<feature type="region of interest" description="Disordered" evidence="1">
    <location>
        <begin position="519"/>
        <end position="731"/>
    </location>
</feature>
<feature type="compositionally biased region" description="Basic and acidic residues" evidence="1">
    <location>
        <begin position="391"/>
        <end position="405"/>
    </location>
</feature>
<organism evidence="3 4">
    <name type="scientific">Friedmanniomyces endolithicus</name>
    <dbReference type="NCBI Taxonomy" id="329885"/>
    <lineage>
        <taxon>Eukaryota</taxon>
        <taxon>Fungi</taxon>
        <taxon>Dikarya</taxon>
        <taxon>Ascomycota</taxon>
        <taxon>Pezizomycotina</taxon>
        <taxon>Dothideomycetes</taxon>
        <taxon>Dothideomycetidae</taxon>
        <taxon>Mycosphaerellales</taxon>
        <taxon>Teratosphaeriaceae</taxon>
        <taxon>Friedmanniomyces</taxon>
    </lineage>
</organism>
<reference evidence="3 4" key="1">
    <citation type="submission" date="2017-03" db="EMBL/GenBank/DDBJ databases">
        <title>Genomes of endolithic fungi from Antarctica.</title>
        <authorList>
            <person name="Coleine C."/>
            <person name="Masonjones S."/>
            <person name="Stajich J.E."/>
        </authorList>
    </citation>
    <scope>NUCLEOTIDE SEQUENCE [LARGE SCALE GENOMIC DNA]</scope>
    <source>
        <strain evidence="3 4">CCFEE 5311</strain>
    </source>
</reference>
<feature type="region of interest" description="Disordered" evidence="1">
    <location>
        <begin position="296"/>
        <end position="320"/>
    </location>
</feature>
<proteinExistence type="predicted"/>
<accession>A0A4U0VFQ5</accession>
<feature type="compositionally biased region" description="Polar residues" evidence="1">
    <location>
        <begin position="665"/>
        <end position="677"/>
    </location>
</feature>
<evidence type="ECO:0000256" key="1">
    <source>
        <dbReference type="SAM" id="MobiDB-lite"/>
    </source>
</evidence>
<dbReference type="STRING" id="329885.A0A4U0VFQ5"/>
<dbReference type="OrthoDB" id="5404940at2759"/>
<feature type="transmembrane region" description="Helical" evidence="2">
    <location>
        <begin position="239"/>
        <end position="267"/>
    </location>
</feature>
<feature type="compositionally biased region" description="Polar residues" evidence="1">
    <location>
        <begin position="525"/>
        <end position="537"/>
    </location>
</feature>
<feature type="compositionally biased region" description="Basic and acidic residues" evidence="1">
    <location>
        <begin position="705"/>
        <end position="718"/>
    </location>
</feature>